<feature type="region of interest" description="Disordered" evidence="1">
    <location>
        <begin position="61"/>
        <end position="89"/>
    </location>
</feature>
<feature type="region of interest" description="Disordered" evidence="1">
    <location>
        <begin position="1"/>
        <end position="48"/>
    </location>
</feature>
<evidence type="ECO:0000256" key="2">
    <source>
        <dbReference type="SAM" id="Phobius"/>
    </source>
</evidence>
<feature type="compositionally biased region" description="Polar residues" evidence="1">
    <location>
        <begin position="243"/>
        <end position="270"/>
    </location>
</feature>
<feature type="transmembrane region" description="Helical" evidence="2">
    <location>
        <begin position="381"/>
        <end position="401"/>
    </location>
</feature>
<keyword evidence="2" id="KW-0812">Transmembrane</keyword>
<proteinExistence type="predicted"/>
<dbReference type="RefSeq" id="XP_058987307.1">
    <property type="nucleotide sequence ID" value="XM_059131324.1"/>
</dbReference>
<feature type="compositionally biased region" description="Low complexity" evidence="1">
    <location>
        <begin position="15"/>
        <end position="47"/>
    </location>
</feature>
<feature type="compositionally biased region" description="Low complexity" evidence="1">
    <location>
        <begin position="76"/>
        <end position="89"/>
    </location>
</feature>
<evidence type="ECO:0000256" key="1">
    <source>
        <dbReference type="SAM" id="MobiDB-lite"/>
    </source>
</evidence>
<sequence length="454" mass="49152">MTDLRRSVDTTTRFHQQQQQQQQQHHSSVSHDSYRSSCNSSPEPKSSLALCQQSLSNGSYRHPLLQNLTDHPHMNSTSGGSSSTSTTATATTIGRSSQYISENGNHNSSMGEIQFDEREIYYVSPSKRKSSLSGSQTPVLRSSLRACERLRSFSPTSAATIAPSYPPIMPSAAYGARLSGTAGQDLSFDNYEASSHYSDTAMQVLRSGSCSAMTSHLNTNNLIQSQATTGGGANSSNDSSSNQQRPGHQNNVTFSNHISEQRVVASQNRGSLRRSKGRSNQSLCSCDAGSDAELNPDPTRPLYEYSLERRRKVHTYTCEQNAQILLRLERERNRKLSLSGGGGSGGAIAIGSGSKDDLEYATKRYVTFSVAVYAGRICCGAMMLVLFMFAVARIVVVVVVVDVVTNNDTVVAVVTGAADYDDAGNSCCLISRCHSIDVTEEAKETQTTQQTNTK</sequence>
<evidence type="ECO:0000313" key="3">
    <source>
        <dbReference type="Proteomes" id="UP001652621"/>
    </source>
</evidence>
<protein>
    <submittedName>
        <fullName evidence="4">Homeobox protein cut-like</fullName>
    </submittedName>
</protein>
<gene>
    <name evidence="4" type="primary">LOC131806713</name>
</gene>
<accession>A0ABM3VND6</accession>
<reference evidence="4" key="1">
    <citation type="submission" date="2025-08" db="UniProtKB">
        <authorList>
            <consortium name="RefSeq"/>
        </authorList>
    </citation>
    <scope>IDENTIFICATION</scope>
    <source>
        <strain evidence="4">Aabys</strain>
        <tissue evidence="4">Whole body</tissue>
    </source>
</reference>
<dbReference type="Proteomes" id="UP001652621">
    <property type="component" value="Unplaced"/>
</dbReference>
<feature type="region of interest" description="Disordered" evidence="1">
    <location>
        <begin position="225"/>
        <end position="290"/>
    </location>
</feature>
<keyword evidence="3" id="KW-1185">Reference proteome</keyword>
<dbReference type="GeneID" id="131806713"/>
<name>A0ABM3VND6_MUSDO</name>
<organism evidence="3 4">
    <name type="scientific">Musca domestica</name>
    <name type="common">House fly</name>
    <dbReference type="NCBI Taxonomy" id="7370"/>
    <lineage>
        <taxon>Eukaryota</taxon>
        <taxon>Metazoa</taxon>
        <taxon>Ecdysozoa</taxon>
        <taxon>Arthropoda</taxon>
        <taxon>Hexapoda</taxon>
        <taxon>Insecta</taxon>
        <taxon>Pterygota</taxon>
        <taxon>Neoptera</taxon>
        <taxon>Endopterygota</taxon>
        <taxon>Diptera</taxon>
        <taxon>Brachycera</taxon>
        <taxon>Muscomorpha</taxon>
        <taxon>Muscoidea</taxon>
        <taxon>Muscidae</taxon>
        <taxon>Musca</taxon>
    </lineage>
</organism>
<keyword evidence="2" id="KW-0472">Membrane</keyword>
<keyword evidence="2" id="KW-1133">Transmembrane helix</keyword>
<evidence type="ECO:0000313" key="4">
    <source>
        <dbReference type="RefSeq" id="XP_058987307.1"/>
    </source>
</evidence>